<evidence type="ECO:0000313" key="7">
    <source>
        <dbReference type="EMBL" id="AOR81133.1"/>
    </source>
</evidence>
<feature type="modified residue" description="4-aspartylphosphate" evidence="4">
    <location>
        <position position="55"/>
    </location>
</feature>
<dbReference type="KEGG" id="nre:BES08_30100"/>
<reference evidence="8 9" key="1">
    <citation type="submission" date="2014-03" db="EMBL/GenBank/DDBJ databases">
        <title>Whole genome sequence of Novosphingobium resinovorum KF1.</title>
        <authorList>
            <person name="Gan H.M."/>
            <person name="Gan H.Y."/>
            <person name="Chew T.H."/>
            <person name="Savka M.A."/>
        </authorList>
    </citation>
    <scope>NUCLEOTIDE SEQUENCE [LARGE SCALE GENOMIC DNA]</scope>
    <source>
        <strain evidence="8 9">KF1</strain>
    </source>
</reference>
<dbReference type="Pfam" id="PF00196">
    <property type="entry name" value="GerE"/>
    <property type="match status" value="1"/>
</dbReference>
<dbReference type="GO" id="GO:0000160">
    <property type="term" value="P:phosphorelay signal transduction system"/>
    <property type="evidence" value="ECO:0007669"/>
    <property type="project" value="InterPro"/>
</dbReference>
<dbReference type="SUPFAM" id="SSF46894">
    <property type="entry name" value="C-terminal effector domain of the bipartite response regulators"/>
    <property type="match status" value="1"/>
</dbReference>
<dbReference type="Proteomes" id="UP000024329">
    <property type="component" value="Unassembled WGS sequence"/>
</dbReference>
<dbReference type="SMART" id="SM00421">
    <property type="entry name" value="HTH_LUXR"/>
    <property type="match status" value="1"/>
</dbReference>
<dbReference type="GO" id="GO:0003677">
    <property type="term" value="F:DNA binding"/>
    <property type="evidence" value="ECO:0007669"/>
    <property type="project" value="UniProtKB-KW"/>
</dbReference>
<name>A0A031JT32_9SPHN</name>
<dbReference type="PANTHER" id="PTHR44688:SF16">
    <property type="entry name" value="DNA-BINDING TRANSCRIPTIONAL ACTIVATOR DEVR_DOSR"/>
    <property type="match status" value="1"/>
</dbReference>
<dbReference type="InterPro" id="IPR036388">
    <property type="entry name" value="WH-like_DNA-bd_sf"/>
</dbReference>
<dbReference type="PRINTS" id="PR00038">
    <property type="entry name" value="HTHLUXR"/>
</dbReference>
<accession>A0A031JT32</accession>
<dbReference type="EMBL" id="JFYZ01000014">
    <property type="protein sequence ID" value="EZP80911.1"/>
    <property type="molecule type" value="Genomic_DNA"/>
</dbReference>
<dbReference type="PROSITE" id="PS00622">
    <property type="entry name" value="HTH_LUXR_1"/>
    <property type="match status" value="1"/>
</dbReference>
<keyword evidence="4" id="KW-0597">Phosphoprotein</keyword>
<organism evidence="8 9">
    <name type="scientific">Novosphingobium resinovorum</name>
    <dbReference type="NCBI Taxonomy" id="158500"/>
    <lineage>
        <taxon>Bacteria</taxon>
        <taxon>Pseudomonadati</taxon>
        <taxon>Pseudomonadota</taxon>
        <taxon>Alphaproteobacteria</taxon>
        <taxon>Sphingomonadales</taxon>
        <taxon>Sphingomonadaceae</taxon>
        <taxon>Novosphingobium</taxon>
    </lineage>
</organism>
<evidence type="ECO:0000256" key="1">
    <source>
        <dbReference type="ARBA" id="ARBA00023015"/>
    </source>
</evidence>
<evidence type="ECO:0000259" key="6">
    <source>
        <dbReference type="PROSITE" id="PS50110"/>
    </source>
</evidence>
<dbReference type="PATRIC" id="fig|158500.4.peg.3037"/>
<reference evidence="7" key="2">
    <citation type="submission" date="2016-08" db="EMBL/GenBank/DDBJ databases">
        <authorList>
            <person name="Seilhamer J.J."/>
        </authorList>
    </citation>
    <scope>NUCLEOTIDE SEQUENCE [LARGE SCALE GENOMIC DNA]</scope>
    <source>
        <strain evidence="7">SA1</strain>
        <plasmid evidence="7">pSA3</plasmid>
    </source>
</reference>
<keyword evidence="2 7" id="KW-0238">DNA-binding</keyword>
<dbReference type="Gene3D" id="3.40.50.2300">
    <property type="match status" value="1"/>
</dbReference>
<dbReference type="RefSeq" id="WP_007683376.1">
    <property type="nucleotide sequence ID" value="NZ_CP017078.1"/>
</dbReference>
<dbReference type="Gene3D" id="1.10.10.10">
    <property type="entry name" value="Winged helix-like DNA-binding domain superfamily/Winged helix DNA-binding domain"/>
    <property type="match status" value="1"/>
</dbReference>
<feature type="domain" description="Response regulatory" evidence="6">
    <location>
        <begin position="6"/>
        <end position="120"/>
    </location>
</feature>
<dbReference type="InterPro" id="IPR000792">
    <property type="entry name" value="Tscrpt_reg_LuxR_C"/>
</dbReference>
<evidence type="ECO:0000313" key="9">
    <source>
        <dbReference type="Proteomes" id="UP000024329"/>
    </source>
</evidence>
<evidence type="ECO:0000313" key="8">
    <source>
        <dbReference type="EMBL" id="EZP80911.1"/>
    </source>
</evidence>
<dbReference type="Proteomes" id="UP000094626">
    <property type="component" value="Plasmid pSA3"/>
</dbReference>
<keyword evidence="7" id="KW-0614">Plasmid</keyword>
<protein>
    <submittedName>
        <fullName evidence="7">DNA-binding response regulator</fullName>
    </submittedName>
    <submittedName>
        <fullName evidence="8">Two component transcriptional regulator, LuxR family protein</fullName>
    </submittedName>
</protein>
<dbReference type="PROSITE" id="PS50110">
    <property type="entry name" value="RESPONSE_REGULATORY"/>
    <property type="match status" value="1"/>
</dbReference>
<evidence type="ECO:0000256" key="2">
    <source>
        <dbReference type="ARBA" id="ARBA00023125"/>
    </source>
</evidence>
<dbReference type="SUPFAM" id="SSF52172">
    <property type="entry name" value="CheY-like"/>
    <property type="match status" value="1"/>
</dbReference>
<dbReference type="OrthoDB" id="9782655at2"/>
<evidence type="ECO:0000256" key="3">
    <source>
        <dbReference type="ARBA" id="ARBA00023163"/>
    </source>
</evidence>
<proteinExistence type="predicted"/>
<geneLocation type="plasmid" evidence="7 10">
    <name>pSA3</name>
</geneLocation>
<keyword evidence="10" id="KW-1185">Reference proteome</keyword>
<dbReference type="InterPro" id="IPR001789">
    <property type="entry name" value="Sig_transdc_resp-reg_receiver"/>
</dbReference>
<reference evidence="10" key="3">
    <citation type="journal article" date="2017" name="J. Biotechnol.">
        <title>Complete genome sequence of Novosphingobium resinovorum SA1, a versatile xenobiotic-degrading bacterium capable of utilizing sulfanilic acid.</title>
        <authorList>
            <person name="Hegedus B."/>
            <person name="Kos P.B."/>
            <person name="Balint B."/>
            <person name="Maroti G."/>
            <person name="Gan H.M."/>
            <person name="Perei K."/>
            <person name="Rakhely G."/>
        </authorList>
    </citation>
    <scope>NUCLEOTIDE SEQUENCE [LARGE SCALE GENOMIC DNA]</scope>
    <source>
        <strain evidence="10">SA1</strain>
    </source>
</reference>
<dbReference type="eggNOG" id="COG4566">
    <property type="taxonomic scope" value="Bacteria"/>
</dbReference>
<evidence type="ECO:0000256" key="4">
    <source>
        <dbReference type="PROSITE-ProRule" id="PRU00169"/>
    </source>
</evidence>
<gene>
    <name evidence="7" type="primary">fixJ_2</name>
    <name evidence="7" type="ORF">BES08_30100</name>
    <name evidence="8" type="ORF">BV97_02965</name>
</gene>
<dbReference type="GO" id="GO:0006355">
    <property type="term" value="P:regulation of DNA-templated transcription"/>
    <property type="evidence" value="ECO:0007669"/>
    <property type="project" value="InterPro"/>
</dbReference>
<dbReference type="InterPro" id="IPR011006">
    <property type="entry name" value="CheY-like_superfamily"/>
</dbReference>
<dbReference type="Pfam" id="PF00072">
    <property type="entry name" value="Response_reg"/>
    <property type="match status" value="1"/>
</dbReference>
<dbReference type="GeneID" id="29272162"/>
<dbReference type="PROSITE" id="PS50043">
    <property type="entry name" value="HTH_LUXR_2"/>
    <property type="match status" value="1"/>
</dbReference>
<dbReference type="EMBL" id="CP017078">
    <property type="protein sequence ID" value="AOR81133.1"/>
    <property type="molecule type" value="Genomic_DNA"/>
</dbReference>
<dbReference type="PANTHER" id="PTHR44688">
    <property type="entry name" value="DNA-BINDING TRANSCRIPTIONAL ACTIVATOR DEVR_DOSR"/>
    <property type="match status" value="1"/>
</dbReference>
<keyword evidence="3" id="KW-0804">Transcription</keyword>
<evidence type="ECO:0000259" key="5">
    <source>
        <dbReference type="PROSITE" id="PS50043"/>
    </source>
</evidence>
<keyword evidence="1" id="KW-0805">Transcription regulation</keyword>
<sequence>MGNKRVVHIVDDEETIRKALSFTLRTAGFAVEAYASGPEFLLSAEDAEKGCVVLDMHMPDMDGLQVQAELTRRGIDMPVVVLTGNGDPTLAVQAMKAGAADFLAKPVEKAALLGAIDRGFSWLESIARRASEQADALSKAARLTQRERAVLRGISRGYPNSLIADELGVTSRTVELHRASLMIKLNAQSLPDLLRIAFAVDLHESTENGHP</sequence>
<dbReference type="InterPro" id="IPR016032">
    <property type="entry name" value="Sig_transdc_resp-reg_C-effctor"/>
</dbReference>
<dbReference type="AlphaFoldDB" id="A0A031JT32"/>
<dbReference type="CDD" id="cd06170">
    <property type="entry name" value="LuxR_C_like"/>
    <property type="match status" value="1"/>
</dbReference>
<feature type="domain" description="HTH luxR-type" evidence="5">
    <location>
        <begin position="136"/>
        <end position="201"/>
    </location>
</feature>
<dbReference type="SMART" id="SM00448">
    <property type="entry name" value="REC"/>
    <property type="match status" value="1"/>
</dbReference>
<evidence type="ECO:0000313" key="10">
    <source>
        <dbReference type="Proteomes" id="UP000094626"/>
    </source>
</evidence>